<feature type="region of interest" description="Disordered" evidence="1">
    <location>
        <begin position="29"/>
        <end position="75"/>
    </location>
</feature>
<organism evidence="3 4">
    <name type="scientific">Streptomyces carpinensis</name>
    <dbReference type="NCBI Taxonomy" id="66369"/>
    <lineage>
        <taxon>Bacteria</taxon>
        <taxon>Bacillati</taxon>
        <taxon>Actinomycetota</taxon>
        <taxon>Actinomycetes</taxon>
        <taxon>Kitasatosporales</taxon>
        <taxon>Streptomycetaceae</taxon>
        <taxon>Streptomyces</taxon>
    </lineage>
</organism>
<feature type="compositionally biased region" description="Gly residues" evidence="1">
    <location>
        <begin position="55"/>
        <end position="68"/>
    </location>
</feature>
<protein>
    <recommendedName>
        <fullName evidence="5">Lipoprotein</fullName>
    </recommendedName>
</protein>
<keyword evidence="2" id="KW-0732">Signal</keyword>
<feature type="chain" id="PRO_5046199759" description="Lipoprotein" evidence="2">
    <location>
        <begin position="24"/>
        <end position="171"/>
    </location>
</feature>
<evidence type="ECO:0000256" key="1">
    <source>
        <dbReference type="SAM" id="MobiDB-lite"/>
    </source>
</evidence>
<dbReference type="PROSITE" id="PS51257">
    <property type="entry name" value="PROKAR_LIPOPROTEIN"/>
    <property type="match status" value="1"/>
</dbReference>
<keyword evidence="4" id="KW-1185">Reference proteome</keyword>
<accession>A0ABV1W1R2</accession>
<name>A0ABV1W1R2_9ACTN</name>
<feature type="compositionally biased region" description="Low complexity" evidence="1">
    <location>
        <begin position="29"/>
        <end position="54"/>
    </location>
</feature>
<comment type="caution">
    <text evidence="3">The sequence shown here is derived from an EMBL/GenBank/DDBJ whole genome shotgun (WGS) entry which is preliminary data.</text>
</comment>
<evidence type="ECO:0008006" key="5">
    <source>
        <dbReference type="Google" id="ProtNLM"/>
    </source>
</evidence>
<proteinExistence type="predicted"/>
<feature type="signal peptide" evidence="2">
    <location>
        <begin position="1"/>
        <end position="23"/>
    </location>
</feature>
<sequence>MNTTARAARVAAAGLLGALALTACDSGSGSGSGHSTSATPGASTSATAGDSAGTSGTGGGSGTGGTTAKGGELTGSWLATSGGKAVVLMITGDQAALFSTDRTTCTGTRREESGKDVIHLRACKARTTGTVDSVNKTTLRVTWEGGLGRETYTRSEGAALPSGLPTASLGS</sequence>
<gene>
    <name evidence="3" type="ORF">ABT317_14230</name>
</gene>
<dbReference type="RefSeq" id="WP_086727254.1">
    <property type="nucleotide sequence ID" value="NZ_MUBM01000171.1"/>
</dbReference>
<dbReference type="EMBL" id="JBEPCU010000198">
    <property type="protein sequence ID" value="MER6978132.1"/>
    <property type="molecule type" value="Genomic_DNA"/>
</dbReference>
<dbReference type="Proteomes" id="UP001458415">
    <property type="component" value="Unassembled WGS sequence"/>
</dbReference>
<evidence type="ECO:0000313" key="4">
    <source>
        <dbReference type="Proteomes" id="UP001458415"/>
    </source>
</evidence>
<reference evidence="3 4" key="1">
    <citation type="submission" date="2024-06" db="EMBL/GenBank/DDBJ databases">
        <title>The Natural Products Discovery Center: Release of the First 8490 Sequenced Strains for Exploring Actinobacteria Biosynthetic Diversity.</title>
        <authorList>
            <person name="Kalkreuter E."/>
            <person name="Kautsar S.A."/>
            <person name="Yang D."/>
            <person name="Bader C.D."/>
            <person name="Teijaro C.N."/>
            <person name="Fluegel L."/>
            <person name="Davis C.M."/>
            <person name="Simpson J.R."/>
            <person name="Lauterbach L."/>
            <person name="Steele A.D."/>
            <person name="Gui C."/>
            <person name="Meng S."/>
            <person name="Li G."/>
            <person name="Viehrig K."/>
            <person name="Ye F."/>
            <person name="Su P."/>
            <person name="Kiefer A.F."/>
            <person name="Nichols A."/>
            <person name="Cepeda A.J."/>
            <person name="Yan W."/>
            <person name="Fan B."/>
            <person name="Jiang Y."/>
            <person name="Adhikari A."/>
            <person name="Zheng C.-J."/>
            <person name="Schuster L."/>
            <person name="Cowan T.M."/>
            <person name="Smanski M.J."/>
            <person name="Chevrette M.G."/>
            <person name="De Carvalho L.P.S."/>
            <person name="Shen B."/>
        </authorList>
    </citation>
    <scope>NUCLEOTIDE SEQUENCE [LARGE SCALE GENOMIC DNA]</scope>
    <source>
        <strain evidence="3 4">NPDC000634</strain>
    </source>
</reference>
<evidence type="ECO:0000256" key="2">
    <source>
        <dbReference type="SAM" id="SignalP"/>
    </source>
</evidence>
<evidence type="ECO:0000313" key="3">
    <source>
        <dbReference type="EMBL" id="MER6978132.1"/>
    </source>
</evidence>